<name>A0A5J6MYL3_9PROT</name>
<evidence type="ECO:0000313" key="3">
    <source>
        <dbReference type="Proteomes" id="UP000325797"/>
    </source>
</evidence>
<gene>
    <name evidence="2" type="ORF">FRZ61_27510</name>
</gene>
<dbReference type="KEGG" id="hadh:FRZ61_27510"/>
<evidence type="ECO:0000313" key="2">
    <source>
        <dbReference type="EMBL" id="QEX22818.1"/>
    </source>
</evidence>
<evidence type="ECO:0000256" key="1">
    <source>
        <dbReference type="SAM" id="MobiDB-lite"/>
    </source>
</evidence>
<keyword evidence="3" id="KW-1185">Reference proteome</keyword>
<accession>A0A5J6MYL3</accession>
<organism evidence="2 3">
    <name type="scientific">Hypericibacter adhaerens</name>
    <dbReference type="NCBI Taxonomy" id="2602016"/>
    <lineage>
        <taxon>Bacteria</taxon>
        <taxon>Pseudomonadati</taxon>
        <taxon>Pseudomonadota</taxon>
        <taxon>Alphaproteobacteria</taxon>
        <taxon>Rhodospirillales</taxon>
        <taxon>Dongiaceae</taxon>
        <taxon>Hypericibacter</taxon>
    </lineage>
</organism>
<dbReference type="EMBL" id="CP042582">
    <property type="protein sequence ID" value="QEX22818.1"/>
    <property type="molecule type" value="Genomic_DNA"/>
</dbReference>
<reference evidence="2 3" key="1">
    <citation type="submission" date="2019-08" db="EMBL/GenBank/DDBJ databases">
        <title>Hyperibacter terrae gen. nov., sp. nov. and Hyperibacter viscosus sp. nov., two new members in the family Rhodospirillaceae isolated from the rhizosphere of Hypericum perforatum.</title>
        <authorList>
            <person name="Noviana Z."/>
        </authorList>
    </citation>
    <scope>NUCLEOTIDE SEQUENCE [LARGE SCALE GENOMIC DNA]</scope>
    <source>
        <strain evidence="2 3">R5959</strain>
    </source>
</reference>
<dbReference type="AlphaFoldDB" id="A0A5J6MYL3"/>
<sequence length="66" mass="6375">MVSTRTGSERVSAVPSTTGTPCGAAAEAAGLVSDELGVDELEAGALGALLEAVCGASDAARLLISQ</sequence>
<feature type="region of interest" description="Disordered" evidence="1">
    <location>
        <begin position="1"/>
        <end position="21"/>
    </location>
</feature>
<protein>
    <submittedName>
        <fullName evidence="2">Uncharacterized protein</fullName>
    </submittedName>
</protein>
<dbReference type="Proteomes" id="UP000325797">
    <property type="component" value="Chromosome"/>
</dbReference>
<proteinExistence type="predicted"/>